<dbReference type="AlphaFoldDB" id="A0A917BCI3"/>
<gene>
    <name evidence="1" type="ORF">GCM10011519_05670</name>
</gene>
<keyword evidence="2" id="KW-1185">Reference proteome</keyword>
<reference evidence="1" key="2">
    <citation type="submission" date="2020-09" db="EMBL/GenBank/DDBJ databases">
        <authorList>
            <person name="Sun Q."/>
            <person name="Zhou Y."/>
        </authorList>
    </citation>
    <scope>NUCLEOTIDE SEQUENCE</scope>
    <source>
        <strain evidence="1">CGMCC 1.16067</strain>
    </source>
</reference>
<organism evidence="1 2">
    <name type="scientific">Marmoricola endophyticus</name>
    <dbReference type="NCBI Taxonomy" id="2040280"/>
    <lineage>
        <taxon>Bacteria</taxon>
        <taxon>Bacillati</taxon>
        <taxon>Actinomycetota</taxon>
        <taxon>Actinomycetes</taxon>
        <taxon>Propionibacteriales</taxon>
        <taxon>Nocardioidaceae</taxon>
        <taxon>Marmoricola</taxon>
    </lineage>
</organism>
<dbReference type="EMBL" id="BMKQ01000001">
    <property type="protein sequence ID" value="GGF35103.1"/>
    <property type="molecule type" value="Genomic_DNA"/>
</dbReference>
<evidence type="ECO:0000313" key="1">
    <source>
        <dbReference type="EMBL" id="GGF35103.1"/>
    </source>
</evidence>
<sequence>MAEQKKARRMPPGTVWVTPLNGAREPMRVRDGRQVWLVGRTVFARVPQVGQMANLGGALGRFTRVTMDGLGGMVCEVESPTVDWPELVARGYGIVFSQGSQRPTPVVGEPE</sequence>
<proteinExistence type="predicted"/>
<reference evidence="1" key="1">
    <citation type="journal article" date="2014" name="Int. J. Syst. Evol. Microbiol.">
        <title>Complete genome sequence of Corynebacterium casei LMG S-19264T (=DSM 44701T), isolated from a smear-ripened cheese.</title>
        <authorList>
            <consortium name="US DOE Joint Genome Institute (JGI-PGF)"/>
            <person name="Walter F."/>
            <person name="Albersmeier A."/>
            <person name="Kalinowski J."/>
            <person name="Ruckert C."/>
        </authorList>
    </citation>
    <scope>NUCLEOTIDE SEQUENCE</scope>
    <source>
        <strain evidence="1">CGMCC 1.16067</strain>
    </source>
</reference>
<evidence type="ECO:0000313" key="2">
    <source>
        <dbReference type="Proteomes" id="UP000649179"/>
    </source>
</evidence>
<comment type="caution">
    <text evidence="1">The sequence shown here is derived from an EMBL/GenBank/DDBJ whole genome shotgun (WGS) entry which is preliminary data.</text>
</comment>
<protein>
    <submittedName>
        <fullName evidence="1">Uncharacterized protein</fullName>
    </submittedName>
</protein>
<name>A0A917BCI3_9ACTN</name>
<accession>A0A917BCI3</accession>
<dbReference type="Proteomes" id="UP000649179">
    <property type="component" value="Unassembled WGS sequence"/>
</dbReference>